<name>A0ACC1HVA4_9FUNG</name>
<evidence type="ECO:0000313" key="2">
    <source>
        <dbReference type="Proteomes" id="UP001145114"/>
    </source>
</evidence>
<comment type="caution">
    <text evidence="1">The sequence shown here is derived from an EMBL/GenBank/DDBJ whole genome shotgun (WGS) entry which is preliminary data.</text>
</comment>
<gene>
    <name evidence="1" type="ORF">EV182_002384</name>
</gene>
<reference evidence="1" key="1">
    <citation type="submission" date="2022-06" db="EMBL/GenBank/DDBJ databases">
        <title>Phylogenomic reconstructions and comparative analyses of Kickxellomycotina fungi.</title>
        <authorList>
            <person name="Reynolds N.K."/>
            <person name="Stajich J.E."/>
            <person name="Barry K."/>
            <person name="Grigoriev I.V."/>
            <person name="Crous P."/>
            <person name="Smith M.E."/>
        </authorList>
    </citation>
    <scope>NUCLEOTIDE SEQUENCE</scope>
    <source>
        <strain evidence="1">RSA 2271</strain>
    </source>
</reference>
<dbReference type="Proteomes" id="UP001145114">
    <property type="component" value="Unassembled WGS sequence"/>
</dbReference>
<organism evidence="1 2">
    <name type="scientific">Spiromyces aspiralis</name>
    <dbReference type="NCBI Taxonomy" id="68401"/>
    <lineage>
        <taxon>Eukaryota</taxon>
        <taxon>Fungi</taxon>
        <taxon>Fungi incertae sedis</taxon>
        <taxon>Zoopagomycota</taxon>
        <taxon>Kickxellomycotina</taxon>
        <taxon>Kickxellomycetes</taxon>
        <taxon>Kickxellales</taxon>
        <taxon>Kickxellaceae</taxon>
        <taxon>Spiromyces</taxon>
    </lineage>
</organism>
<protein>
    <submittedName>
        <fullName evidence="1">Uncharacterized protein</fullName>
    </submittedName>
</protein>
<keyword evidence="2" id="KW-1185">Reference proteome</keyword>
<proteinExistence type="predicted"/>
<dbReference type="EMBL" id="JAMZIH010000486">
    <property type="protein sequence ID" value="KAJ1679271.1"/>
    <property type="molecule type" value="Genomic_DNA"/>
</dbReference>
<sequence>MEDEARKRKERLDMMRKAAGKSAETQMGGTDSKDKPTVRFRNYRPDKAEGTADVIRRDANEVHAQIKDTVEAQMSGVFESVLSEVEKKKSEEDVDIAQIALKKPNMDLKRDLKEKLDKLEPKTQAAIAELIRQRLQASKDKSQEGLADAVIAREEQLKKAADAELED</sequence>
<evidence type="ECO:0000313" key="1">
    <source>
        <dbReference type="EMBL" id="KAJ1679271.1"/>
    </source>
</evidence>
<accession>A0ACC1HVA4</accession>